<dbReference type="Proteomes" id="UP001196915">
    <property type="component" value="Unassembled WGS sequence"/>
</dbReference>
<organism evidence="1 2">
    <name type="scientific">Burkholderia multivorans</name>
    <dbReference type="NCBI Taxonomy" id="87883"/>
    <lineage>
        <taxon>Bacteria</taxon>
        <taxon>Pseudomonadati</taxon>
        <taxon>Pseudomonadota</taxon>
        <taxon>Betaproteobacteria</taxon>
        <taxon>Burkholderiales</taxon>
        <taxon>Burkholderiaceae</taxon>
        <taxon>Burkholderia</taxon>
        <taxon>Burkholderia cepacia complex</taxon>
    </lineage>
</organism>
<dbReference type="AlphaFoldDB" id="A0AAP2MRX6"/>
<accession>A0AAP2MRX6</accession>
<evidence type="ECO:0000313" key="1">
    <source>
        <dbReference type="EMBL" id="MBU9360766.1"/>
    </source>
</evidence>
<proteinExistence type="predicted"/>
<dbReference type="RefSeq" id="WP_249469179.1">
    <property type="nucleotide sequence ID" value="NZ_CP090751.1"/>
</dbReference>
<evidence type="ECO:0008006" key="3">
    <source>
        <dbReference type="Google" id="ProtNLM"/>
    </source>
</evidence>
<reference evidence="1" key="1">
    <citation type="submission" date="2021-06" db="EMBL/GenBank/DDBJ databases">
        <title>A collection of bacterial strains from the Burkholderia cepacia Research Laboratory and Repository.</title>
        <authorList>
            <person name="Lipuma J."/>
            <person name="Spilker T."/>
        </authorList>
    </citation>
    <scope>NUCLEOTIDE SEQUENCE</scope>
    <source>
        <strain evidence="1">AU37435</strain>
    </source>
</reference>
<name>A0AAP2MRX6_9BURK</name>
<sequence>MTIPMNEEPKRLTPTGQTLRELFLKSGNLCSFPNCGQVMMNHDGVFVGEVCHIEAAEKGGERFNEAMTNEERRQAANLMLMCGTHHKITNDVLKYPVWKLKAIKSEHEARFASPDRAMLEGLRDWTQASQYSIPRNLGRFVASSTYQYEQNEIQDMLQELADHIATFRLIPLQLREFFSFVVERAHRMRNTAVVRKWGWSGTAILTSDIEAAFRLSPHAVAQRVNQLEQYGILSLTEIDTDMGEQHGIGINSLQSGWPLWNDLAEFCEKMGSRLAIFAIDMDFGQLDD</sequence>
<protein>
    <recommendedName>
        <fullName evidence="3">HNH endonuclease</fullName>
    </recommendedName>
</protein>
<comment type="caution">
    <text evidence="1">The sequence shown here is derived from an EMBL/GenBank/DDBJ whole genome shotgun (WGS) entry which is preliminary data.</text>
</comment>
<dbReference type="EMBL" id="JAHPMX010000040">
    <property type="protein sequence ID" value="MBU9360766.1"/>
    <property type="molecule type" value="Genomic_DNA"/>
</dbReference>
<evidence type="ECO:0000313" key="2">
    <source>
        <dbReference type="Proteomes" id="UP001196915"/>
    </source>
</evidence>
<gene>
    <name evidence="1" type="ORF">KTE52_31065</name>
</gene>